<gene>
    <name evidence="2" type="ORF">COT75_01755</name>
</gene>
<evidence type="ECO:0008006" key="4">
    <source>
        <dbReference type="Google" id="ProtNLM"/>
    </source>
</evidence>
<organism evidence="2 3">
    <name type="scientific">Candidatus Beckwithbacteria bacterium CG10_big_fil_rev_8_21_14_0_10_34_10</name>
    <dbReference type="NCBI Taxonomy" id="1974495"/>
    <lineage>
        <taxon>Bacteria</taxon>
        <taxon>Candidatus Beckwithiibacteriota</taxon>
    </lineage>
</organism>
<dbReference type="EMBL" id="PEZT01000010">
    <property type="protein sequence ID" value="PIS09383.1"/>
    <property type="molecule type" value="Genomic_DNA"/>
</dbReference>
<feature type="transmembrane region" description="Helical" evidence="1">
    <location>
        <begin position="132"/>
        <end position="151"/>
    </location>
</feature>
<feature type="transmembrane region" description="Helical" evidence="1">
    <location>
        <begin position="157"/>
        <end position="179"/>
    </location>
</feature>
<dbReference type="AlphaFoldDB" id="A0A2H0W9Q5"/>
<feature type="transmembrane region" description="Helical" evidence="1">
    <location>
        <begin position="99"/>
        <end position="120"/>
    </location>
</feature>
<reference evidence="3" key="1">
    <citation type="submission" date="2017-09" db="EMBL/GenBank/DDBJ databases">
        <title>Depth-based differentiation of microbial function through sediment-hosted aquifers and enrichment of novel symbionts in the deep terrestrial subsurface.</title>
        <authorList>
            <person name="Probst A.J."/>
            <person name="Ladd B."/>
            <person name="Jarett J.K."/>
            <person name="Geller-Mcgrath D.E."/>
            <person name="Sieber C.M.K."/>
            <person name="Emerson J.B."/>
            <person name="Anantharaman K."/>
            <person name="Thomas B.C."/>
            <person name="Malmstrom R."/>
            <person name="Stieglmeier M."/>
            <person name="Klingl A."/>
            <person name="Woyke T."/>
            <person name="Ryan C.M."/>
            <person name="Banfield J.F."/>
        </authorList>
    </citation>
    <scope>NUCLEOTIDE SEQUENCE [LARGE SCALE GENOMIC DNA]</scope>
</reference>
<protein>
    <recommendedName>
        <fullName evidence="4">Membrane protein 6-pyruvoyl-tetrahydropterin synthase-related domain-containing protein</fullName>
    </recommendedName>
</protein>
<feature type="transmembrane region" description="Helical" evidence="1">
    <location>
        <begin position="21"/>
        <end position="39"/>
    </location>
</feature>
<sequence>MLISNKNIFKLLNKLVFMKGKIYIVILLLLGLLGIKSLFHSGFYTSHDGRHQIIRLKHFHQGLLDGQLPVRWAGNALAGFGYPLFVFTYRLPFWLAEGWYLVSGNLGGAIKFVFIITYLASGLSMYWFSKKLWSSKLAGFLSGFLYLWAPYRFLNIFVRAALGEAVTFVFIPLVFLGLLNLRKNSKKKFFWLNLTAFSLAGVILSHAITLFLWLIPLISWFGFNLVKTKERIKYLISSFLSGLISLLLTTYYWLPAALERKNTIVADVFGGLGGYYQAHFVTLKQLLYSKWGYGFSMPGVKDDMMSFQVGIAQWLVVLTSLLLLFFTFTKFNKKIIKVVYSKIIFFLLTFFFSIYLMLANSNWLYVYINRFLMVDIPWRFLGVAVFCASILFGSLAVGLKNNFFKWGLIGFIFVLAFYGNRNHLKVNQYTYFPDSEYWQSEETSSEHNDYAPRGFNYTNNEKMKDQLNPESGESHNNLLERKSNFFKFKSQVESEKAEIITKLAYYPGWQLFIDGKKTEISYQDDGRIKIKLTQGDHLVELIFKETKLRLVSNLVSFLTLIVFISLGIKKYARIKR</sequence>
<feature type="transmembrane region" description="Helical" evidence="1">
    <location>
        <begin position="378"/>
        <end position="396"/>
    </location>
</feature>
<feature type="transmembrane region" description="Helical" evidence="1">
    <location>
        <begin position="234"/>
        <end position="254"/>
    </location>
</feature>
<dbReference type="Proteomes" id="UP000230093">
    <property type="component" value="Unassembled WGS sequence"/>
</dbReference>
<keyword evidence="1" id="KW-0472">Membrane</keyword>
<feature type="transmembrane region" description="Helical" evidence="1">
    <location>
        <begin position="403"/>
        <end position="419"/>
    </location>
</feature>
<keyword evidence="1" id="KW-1133">Transmembrane helix</keyword>
<evidence type="ECO:0000313" key="3">
    <source>
        <dbReference type="Proteomes" id="UP000230093"/>
    </source>
</evidence>
<evidence type="ECO:0000313" key="2">
    <source>
        <dbReference type="EMBL" id="PIS09383.1"/>
    </source>
</evidence>
<feature type="transmembrane region" description="Helical" evidence="1">
    <location>
        <begin position="550"/>
        <end position="568"/>
    </location>
</feature>
<name>A0A2H0W9Q5_9BACT</name>
<proteinExistence type="predicted"/>
<comment type="caution">
    <text evidence="2">The sequence shown here is derived from an EMBL/GenBank/DDBJ whole genome shotgun (WGS) entry which is preliminary data.</text>
</comment>
<feature type="transmembrane region" description="Helical" evidence="1">
    <location>
        <begin position="191"/>
        <end position="214"/>
    </location>
</feature>
<accession>A0A2H0W9Q5</accession>
<feature type="transmembrane region" description="Helical" evidence="1">
    <location>
        <begin position="338"/>
        <end position="358"/>
    </location>
</feature>
<evidence type="ECO:0000256" key="1">
    <source>
        <dbReference type="SAM" id="Phobius"/>
    </source>
</evidence>
<feature type="transmembrane region" description="Helical" evidence="1">
    <location>
        <begin position="307"/>
        <end position="326"/>
    </location>
</feature>
<keyword evidence="1" id="KW-0812">Transmembrane</keyword>